<reference evidence="1 2" key="1">
    <citation type="submission" date="2019-06" db="EMBL/GenBank/DDBJ databases">
        <title>Quisquiliibacterium sp. nov., isolated from a maize field.</title>
        <authorList>
            <person name="Lin S.-Y."/>
            <person name="Tsai C.-F."/>
            <person name="Young C.-C."/>
        </authorList>
    </citation>
    <scope>NUCLEOTIDE SEQUENCE [LARGE SCALE GENOMIC DNA]</scope>
    <source>
        <strain evidence="1 2">CC-CFT501</strain>
    </source>
</reference>
<dbReference type="RefSeq" id="WP_147703729.1">
    <property type="nucleotide sequence ID" value="NZ_VDUY01000002.1"/>
</dbReference>
<protein>
    <submittedName>
        <fullName evidence="1">DUF3330 domain-containing protein</fullName>
    </submittedName>
</protein>
<dbReference type="Proteomes" id="UP000321548">
    <property type="component" value="Unassembled WGS sequence"/>
</dbReference>
<evidence type="ECO:0000313" key="2">
    <source>
        <dbReference type="Proteomes" id="UP000321548"/>
    </source>
</evidence>
<accession>A0A5C8P2G6</accession>
<dbReference type="EMBL" id="VDUY01000002">
    <property type="protein sequence ID" value="TXL67396.1"/>
    <property type="molecule type" value="Genomic_DNA"/>
</dbReference>
<dbReference type="Pfam" id="PF11809">
    <property type="entry name" value="DUF3330"/>
    <property type="match status" value="1"/>
</dbReference>
<dbReference type="AlphaFoldDB" id="A0A5C8P2G6"/>
<organism evidence="1 2">
    <name type="scientific">Zeimonas arvi</name>
    <dbReference type="NCBI Taxonomy" id="2498847"/>
    <lineage>
        <taxon>Bacteria</taxon>
        <taxon>Pseudomonadati</taxon>
        <taxon>Pseudomonadota</taxon>
        <taxon>Betaproteobacteria</taxon>
        <taxon>Burkholderiales</taxon>
        <taxon>Burkholderiaceae</taxon>
        <taxon>Zeimonas</taxon>
    </lineage>
</organism>
<dbReference type="InterPro" id="IPR021767">
    <property type="entry name" value="TnpM"/>
</dbReference>
<proteinExistence type="predicted"/>
<dbReference type="OrthoDB" id="9813903at2"/>
<keyword evidence="2" id="KW-1185">Reference proteome</keyword>
<evidence type="ECO:0000313" key="1">
    <source>
        <dbReference type="EMBL" id="TXL67396.1"/>
    </source>
</evidence>
<comment type="caution">
    <text evidence="1">The sequence shown here is derived from an EMBL/GenBank/DDBJ whole genome shotgun (WGS) entry which is preliminary data.</text>
</comment>
<gene>
    <name evidence="1" type="ORF">FHP08_07300</name>
</gene>
<name>A0A5C8P2G6_9BURK</name>
<sequence>MKDCKLGHGPTPSEDALDTPLRCSHCDSPIPASSALSSEGADYIRHFCGEDCLAGWCASAGHPGPNRPGGKAS</sequence>